<dbReference type="EMBL" id="BAAAZG010000040">
    <property type="protein sequence ID" value="GAA4087140.1"/>
    <property type="molecule type" value="Genomic_DNA"/>
</dbReference>
<dbReference type="Proteomes" id="UP001500683">
    <property type="component" value="Unassembled WGS sequence"/>
</dbReference>
<dbReference type="InterPro" id="IPR032710">
    <property type="entry name" value="NTF2-like_dom_sf"/>
</dbReference>
<comment type="caution">
    <text evidence="2">The sequence shown here is derived from an EMBL/GenBank/DDBJ whole genome shotgun (WGS) entry which is preliminary data.</text>
</comment>
<evidence type="ECO:0000313" key="2">
    <source>
        <dbReference type="EMBL" id="GAA4087140.1"/>
    </source>
</evidence>
<keyword evidence="3" id="KW-1185">Reference proteome</keyword>
<accession>A0ABP7WFQ6</accession>
<organism evidence="2 3">
    <name type="scientific">Actinomadura miaoliensis</name>
    <dbReference type="NCBI Taxonomy" id="430685"/>
    <lineage>
        <taxon>Bacteria</taxon>
        <taxon>Bacillati</taxon>
        <taxon>Actinomycetota</taxon>
        <taxon>Actinomycetes</taxon>
        <taxon>Streptosporangiales</taxon>
        <taxon>Thermomonosporaceae</taxon>
        <taxon>Actinomadura</taxon>
    </lineage>
</organism>
<proteinExistence type="predicted"/>
<dbReference type="Pfam" id="PF12680">
    <property type="entry name" value="SnoaL_2"/>
    <property type="match status" value="1"/>
</dbReference>
<sequence length="145" mass="16100">MGGRILSTDVAVTRVEERTRAAVLRYLAALNRHDADAVAACVTDDFVSEHVSSTGQGVIGRAAYRERLDGFLADFTGLKYEVEDLVVRDVRAVLAYWMSFRLASAGHAPVRVRGVFRFRVSADGLIAHRVDYWDSGEVNRQLDTL</sequence>
<name>A0ABP7WFQ6_9ACTN</name>
<dbReference type="InterPro" id="IPR037401">
    <property type="entry name" value="SnoaL-like"/>
</dbReference>
<dbReference type="Gene3D" id="3.10.450.50">
    <property type="match status" value="1"/>
</dbReference>
<evidence type="ECO:0000259" key="1">
    <source>
        <dbReference type="Pfam" id="PF12680"/>
    </source>
</evidence>
<gene>
    <name evidence="2" type="ORF">GCM10022214_54200</name>
</gene>
<protein>
    <recommendedName>
        <fullName evidence="1">SnoaL-like domain-containing protein</fullName>
    </recommendedName>
</protein>
<dbReference type="SUPFAM" id="SSF54427">
    <property type="entry name" value="NTF2-like"/>
    <property type="match status" value="1"/>
</dbReference>
<feature type="domain" description="SnoaL-like" evidence="1">
    <location>
        <begin position="23"/>
        <end position="128"/>
    </location>
</feature>
<evidence type="ECO:0000313" key="3">
    <source>
        <dbReference type="Proteomes" id="UP001500683"/>
    </source>
</evidence>
<reference evidence="3" key="1">
    <citation type="journal article" date="2019" name="Int. J. Syst. Evol. Microbiol.">
        <title>The Global Catalogue of Microorganisms (GCM) 10K type strain sequencing project: providing services to taxonomists for standard genome sequencing and annotation.</title>
        <authorList>
            <consortium name="The Broad Institute Genomics Platform"/>
            <consortium name="The Broad Institute Genome Sequencing Center for Infectious Disease"/>
            <person name="Wu L."/>
            <person name="Ma J."/>
        </authorList>
    </citation>
    <scope>NUCLEOTIDE SEQUENCE [LARGE SCALE GENOMIC DNA]</scope>
    <source>
        <strain evidence="3">JCM 16702</strain>
    </source>
</reference>